<evidence type="ECO:0000313" key="6">
    <source>
        <dbReference type="Proteomes" id="UP000315434"/>
    </source>
</evidence>
<feature type="domain" description="HTH cro/C1-type" evidence="4">
    <location>
        <begin position="21"/>
        <end position="76"/>
    </location>
</feature>
<sequence>MDVNIHPVQEVAMETSLQKRLRIRMDILGINAYDAAKRAGLGESFVRDILRGKSRNPTVEKLEKLATALNTTVDWFLGDPAAGAIPDAPTSTVAHAELNGLVVKGDIQAGTWLDMSIVDDDPEQREVIPVARDPRFPYAKQYGLRVKGDSMDLEFPDGSYVSVVDFADSGLSIRAGLIVHVERRSGHLVEATLKVIDHASDGEMLLAPRSSNPKHQPLRLDGDDATEIVICGVVTGSYRRSTI</sequence>
<dbReference type="GO" id="GO:0003677">
    <property type="term" value="F:DNA binding"/>
    <property type="evidence" value="ECO:0007669"/>
    <property type="project" value="UniProtKB-KW"/>
</dbReference>
<accession>A0A546XI62</accession>
<dbReference type="Gene3D" id="1.10.260.40">
    <property type="entry name" value="lambda repressor-like DNA-binding domains"/>
    <property type="match status" value="1"/>
</dbReference>
<dbReference type="InterPro" id="IPR015927">
    <property type="entry name" value="Peptidase_S24_S26A/B/C"/>
</dbReference>
<dbReference type="Pfam" id="PF00717">
    <property type="entry name" value="Peptidase_S24"/>
    <property type="match status" value="1"/>
</dbReference>
<evidence type="ECO:0000256" key="3">
    <source>
        <dbReference type="ARBA" id="ARBA00023163"/>
    </source>
</evidence>
<evidence type="ECO:0000259" key="4">
    <source>
        <dbReference type="PROSITE" id="PS50943"/>
    </source>
</evidence>
<dbReference type="CDD" id="cd00093">
    <property type="entry name" value="HTH_XRE"/>
    <property type="match status" value="1"/>
</dbReference>
<keyword evidence="3" id="KW-0804">Transcription</keyword>
<keyword evidence="1" id="KW-0805">Transcription regulation</keyword>
<dbReference type="CDD" id="cd06529">
    <property type="entry name" value="S24_LexA-like"/>
    <property type="match status" value="1"/>
</dbReference>
<dbReference type="SMART" id="SM00530">
    <property type="entry name" value="HTH_XRE"/>
    <property type="match status" value="1"/>
</dbReference>
<dbReference type="PANTHER" id="PTHR40661:SF1">
    <property type="entry name" value="HTH CRO_C1-TYPE DOMAIN-CONTAINING PROTEIN"/>
    <property type="match status" value="1"/>
</dbReference>
<keyword evidence="2" id="KW-0238">DNA-binding</keyword>
<dbReference type="SUPFAM" id="SSF51306">
    <property type="entry name" value="LexA/Signal peptidase"/>
    <property type="match status" value="1"/>
</dbReference>
<dbReference type="EMBL" id="SGNY01000003">
    <property type="protein sequence ID" value="TRB00444.1"/>
    <property type="molecule type" value="Genomic_DNA"/>
</dbReference>
<dbReference type="SUPFAM" id="SSF47413">
    <property type="entry name" value="lambda repressor-like DNA-binding domains"/>
    <property type="match status" value="1"/>
</dbReference>
<dbReference type="PANTHER" id="PTHR40661">
    <property type="match status" value="1"/>
</dbReference>
<organism evidence="5 6">
    <name type="scientific">Rhizobium rhizogenes</name>
    <name type="common">Agrobacterium rhizogenes</name>
    <dbReference type="NCBI Taxonomy" id="359"/>
    <lineage>
        <taxon>Bacteria</taxon>
        <taxon>Pseudomonadati</taxon>
        <taxon>Pseudomonadota</taxon>
        <taxon>Alphaproteobacteria</taxon>
        <taxon>Hyphomicrobiales</taxon>
        <taxon>Rhizobiaceae</taxon>
        <taxon>Rhizobium/Agrobacterium group</taxon>
        <taxon>Rhizobium</taxon>
    </lineage>
</organism>
<dbReference type="InterPro" id="IPR001387">
    <property type="entry name" value="Cro/C1-type_HTH"/>
</dbReference>
<dbReference type="InterPro" id="IPR039418">
    <property type="entry name" value="LexA-like"/>
</dbReference>
<evidence type="ECO:0000256" key="2">
    <source>
        <dbReference type="ARBA" id="ARBA00023125"/>
    </source>
</evidence>
<dbReference type="OrthoDB" id="7984422at2"/>
<evidence type="ECO:0000256" key="1">
    <source>
        <dbReference type="ARBA" id="ARBA00023015"/>
    </source>
</evidence>
<evidence type="ECO:0000313" key="5">
    <source>
        <dbReference type="EMBL" id="TRB00444.1"/>
    </source>
</evidence>
<dbReference type="InterPro" id="IPR010982">
    <property type="entry name" value="Lambda_DNA-bd_dom_sf"/>
</dbReference>
<dbReference type="AlphaFoldDB" id="A0A546XI62"/>
<gene>
    <name evidence="5" type="ORF">EXN68_12055</name>
</gene>
<name>A0A546XI62_RHIRH</name>
<comment type="caution">
    <text evidence="5">The sequence shown here is derived from an EMBL/GenBank/DDBJ whole genome shotgun (WGS) entry which is preliminary data.</text>
</comment>
<proteinExistence type="predicted"/>
<dbReference type="Proteomes" id="UP000315434">
    <property type="component" value="Unassembled WGS sequence"/>
</dbReference>
<protein>
    <submittedName>
        <fullName evidence="5">Helix-turn-helix domain-containing protein</fullName>
    </submittedName>
</protein>
<dbReference type="Gene3D" id="2.10.109.10">
    <property type="entry name" value="Umud Fragment, subunit A"/>
    <property type="match status" value="1"/>
</dbReference>
<reference evidence="5 6" key="1">
    <citation type="journal article" date="2019" name="Appl. Microbiol. Biotechnol.">
        <title>Differential efficiency of wild type rhizogenic strains for rol gene transformation of plants.</title>
        <authorList>
            <person name="Desmet S."/>
            <person name="De Keyser E."/>
            <person name="Van Vaerenbergh J."/>
            <person name="Baeyen S."/>
            <person name="Van Huylenbroeck J."/>
            <person name="Geelen D."/>
            <person name="Dhooghe E."/>
        </authorList>
    </citation>
    <scope>NUCLEOTIDE SEQUENCE [LARGE SCALE GENOMIC DNA]</scope>
    <source>
        <strain evidence="5 6">GBBC3284</strain>
    </source>
</reference>
<dbReference type="PROSITE" id="PS50943">
    <property type="entry name" value="HTH_CROC1"/>
    <property type="match status" value="1"/>
</dbReference>
<dbReference type="RefSeq" id="WP_142841004.1">
    <property type="nucleotide sequence ID" value="NZ_SGNY01000003.1"/>
</dbReference>
<dbReference type="Pfam" id="PF01381">
    <property type="entry name" value="HTH_3"/>
    <property type="match status" value="1"/>
</dbReference>
<dbReference type="InterPro" id="IPR036286">
    <property type="entry name" value="LexA/Signal_pep-like_sf"/>
</dbReference>